<keyword evidence="4" id="KW-0472">Membrane</keyword>
<dbReference type="Pfam" id="PF13414">
    <property type="entry name" value="TPR_11"/>
    <property type="match status" value="1"/>
</dbReference>
<sequence>MKWIPAFAGMTALFGSIGSRLWLVFPIQLDSGGLWLLWLSNWYICPNARKPTPTSESPAMRSYLIFALLLLMFCFAVPFAVADEKPATEEPAAENTAADKPATDEPTTYKGWLLQAQKHLSQGETGAALAAYTSAIELSPEEPSAYQSRMLIYMGIGKYREAKADADKFVETAPDDPMSYTVRGLFYSELRRITREWAYQVDFQLRAMNDFEKAIELDSDYIEAHIGRARGYEWAKRYPQAEAEFTKAMEIVEAREEKTEDDLNQLADLRFQRAETRESQGKNKEAKEDYDVLIEANPKNFMAYHRRASCHTMLKDTDSALADYAKAIELSPKSDGPFNNRGNLYIDLGEFDKAIDDLKHAIELNPRAPLPHHNLGRAYAAKGDHETAIPNFTDALNLYDRFERSRLQRAKSYVQLKKYDEAIADYNTLIERFPQTDYLYQERSEVWKALGDEEKAAADLEKVKELNTKPETEVPAAE</sequence>
<keyword evidence="2 3" id="KW-0802">TPR repeat</keyword>
<dbReference type="Proteomes" id="UP000319976">
    <property type="component" value="Chromosome"/>
</dbReference>
<feature type="repeat" description="TPR" evidence="3">
    <location>
        <begin position="403"/>
        <end position="436"/>
    </location>
</feature>
<feature type="repeat" description="TPR" evidence="3">
    <location>
        <begin position="369"/>
        <end position="402"/>
    </location>
</feature>
<feature type="transmembrane region" description="Helical" evidence="4">
    <location>
        <begin position="21"/>
        <end position="43"/>
    </location>
</feature>
<proteinExistence type="predicted"/>
<feature type="repeat" description="TPR" evidence="3">
    <location>
        <begin position="335"/>
        <end position="368"/>
    </location>
</feature>
<gene>
    <name evidence="5" type="ORF">V22_02610</name>
</gene>
<feature type="repeat" description="TPR" evidence="3">
    <location>
        <begin position="301"/>
        <end position="334"/>
    </location>
</feature>
<dbReference type="OrthoDB" id="9790037at2"/>
<feature type="repeat" description="TPR" evidence="3">
    <location>
        <begin position="109"/>
        <end position="142"/>
    </location>
</feature>
<dbReference type="InterPro" id="IPR011990">
    <property type="entry name" value="TPR-like_helical_dom_sf"/>
</dbReference>
<dbReference type="SUPFAM" id="SSF81901">
    <property type="entry name" value="HCP-like"/>
    <property type="match status" value="1"/>
</dbReference>
<keyword evidence="4" id="KW-1133">Transmembrane helix</keyword>
<keyword evidence="4" id="KW-0812">Transmembrane</keyword>
<reference evidence="5 6" key="1">
    <citation type="submission" date="2019-02" db="EMBL/GenBank/DDBJ databases">
        <title>Deep-cultivation of Planctomycetes and their phenomic and genomic characterization uncovers novel biology.</title>
        <authorList>
            <person name="Wiegand S."/>
            <person name="Jogler M."/>
            <person name="Boedeker C."/>
            <person name="Pinto D."/>
            <person name="Vollmers J."/>
            <person name="Rivas-Marin E."/>
            <person name="Kohn T."/>
            <person name="Peeters S.H."/>
            <person name="Heuer A."/>
            <person name="Rast P."/>
            <person name="Oberbeckmann S."/>
            <person name="Bunk B."/>
            <person name="Jeske O."/>
            <person name="Meyerdierks A."/>
            <person name="Storesund J.E."/>
            <person name="Kallscheuer N."/>
            <person name="Luecker S."/>
            <person name="Lage O.M."/>
            <person name="Pohl T."/>
            <person name="Merkel B.J."/>
            <person name="Hornburger P."/>
            <person name="Mueller R.-W."/>
            <person name="Bruemmer F."/>
            <person name="Labrenz M."/>
            <person name="Spormann A.M."/>
            <person name="Op den Camp H."/>
            <person name="Overmann J."/>
            <person name="Amann R."/>
            <person name="Jetten M.S.M."/>
            <person name="Mascher T."/>
            <person name="Medema M.H."/>
            <person name="Devos D.P."/>
            <person name="Kaster A.-K."/>
            <person name="Ovreas L."/>
            <person name="Rohde M."/>
            <person name="Galperin M.Y."/>
            <person name="Jogler C."/>
        </authorList>
    </citation>
    <scope>NUCLEOTIDE SEQUENCE [LARGE SCALE GENOMIC DNA]</scope>
    <source>
        <strain evidence="5 6">V22</strain>
    </source>
</reference>
<dbReference type="PROSITE" id="PS50293">
    <property type="entry name" value="TPR_REGION"/>
    <property type="match status" value="1"/>
</dbReference>
<name>A0A517T3W1_9PLAN</name>
<keyword evidence="1" id="KW-0677">Repeat</keyword>
<evidence type="ECO:0000256" key="2">
    <source>
        <dbReference type="ARBA" id="ARBA00022803"/>
    </source>
</evidence>
<dbReference type="PANTHER" id="PTHR44858:SF1">
    <property type="entry name" value="UDP-N-ACETYLGLUCOSAMINE--PEPTIDE N-ACETYLGLUCOSAMINYLTRANSFERASE SPINDLY-RELATED"/>
    <property type="match status" value="1"/>
</dbReference>
<dbReference type="Gene3D" id="1.25.40.10">
    <property type="entry name" value="Tetratricopeptide repeat domain"/>
    <property type="match status" value="5"/>
</dbReference>
<evidence type="ECO:0000256" key="3">
    <source>
        <dbReference type="PROSITE-ProRule" id="PRU00339"/>
    </source>
</evidence>
<dbReference type="SMART" id="SM00028">
    <property type="entry name" value="TPR"/>
    <property type="match status" value="9"/>
</dbReference>
<dbReference type="PROSITE" id="PS50005">
    <property type="entry name" value="TPR"/>
    <property type="match status" value="5"/>
</dbReference>
<protein>
    <submittedName>
        <fullName evidence="5">Lipoprotein NlpI</fullName>
    </submittedName>
</protein>
<dbReference type="Pfam" id="PF13174">
    <property type="entry name" value="TPR_6"/>
    <property type="match status" value="1"/>
</dbReference>
<dbReference type="InterPro" id="IPR019734">
    <property type="entry name" value="TPR_rpt"/>
</dbReference>
<keyword evidence="5" id="KW-0449">Lipoprotein</keyword>
<dbReference type="Pfam" id="PF13432">
    <property type="entry name" value="TPR_16"/>
    <property type="match status" value="1"/>
</dbReference>
<evidence type="ECO:0000313" key="6">
    <source>
        <dbReference type="Proteomes" id="UP000319976"/>
    </source>
</evidence>
<evidence type="ECO:0000256" key="1">
    <source>
        <dbReference type="ARBA" id="ARBA00022737"/>
    </source>
</evidence>
<accession>A0A517T3W1</accession>
<dbReference type="SUPFAM" id="SSF48452">
    <property type="entry name" value="TPR-like"/>
    <property type="match status" value="2"/>
</dbReference>
<feature type="transmembrane region" description="Helical" evidence="4">
    <location>
        <begin position="63"/>
        <end position="82"/>
    </location>
</feature>
<organism evidence="5 6">
    <name type="scientific">Calycomorphotria hydatis</name>
    <dbReference type="NCBI Taxonomy" id="2528027"/>
    <lineage>
        <taxon>Bacteria</taxon>
        <taxon>Pseudomonadati</taxon>
        <taxon>Planctomycetota</taxon>
        <taxon>Planctomycetia</taxon>
        <taxon>Planctomycetales</taxon>
        <taxon>Planctomycetaceae</taxon>
        <taxon>Calycomorphotria</taxon>
    </lineage>
</organism>
<evidence type="ECO:0000256" key="4">
    <source>
        <dbReference type="SAM" id="Phobius"/>
    </source>
</evidence>
<keyword evidence="6" id="KW-1185">Reference proteome</keyword>
<dbReference type="InterPro" id="IPR050498">
    <property type="entry name" value="Ycf3"/>
</dbReference>
<dbReference type="PANTHER" id="PTHR44858">
    <property type="entry name" value="TETRATRICOPEPTIDE REPEAT PROTEIN 6"/>
    <property type="match status" value="1"/>
</dbReference>
<dbReference type="AlphaFoldDB" id="A0A517T3W1"/>
<evidence type="ECO:0000313" key="5">
    <source>
        <dbReference type="EMBL" id="QDT63062.1"/>
    </source>
</evidence>
<dbReference type="EMBL" id="CP036316">
    <property type="protein sequence ID" value="QDT63062.1"/>
    <property type="molecule type" value="Genomic_DNA"/>
</dbReference>
<dbReference type="KEGG" id="chya:V22_02610"/>